<evidence type="ECO:0000313" key="7">
    <source>
        <dbReference type="Proteomes" id="UP000694399"/>
    </source>
</evidence>
<evidence type="ECO:0000256" key="4">
    <source>
        <dbReference type="RuleBase" id="RU363019"/>
    </source>
</evidence>
<comment type="catalytic activity">
    <reaction evidence="1 4">
        <text>[protein]-peptidylproline (omega=180) = [protein]-peptidylproline (omega=0)</text>
        <dbReference type="Rhea" id="RHEA:16237"/>
        <dbReference type="Rhea" id="RHEA-COMP:10747"/>
        <dbReference type="Rhea" id="RHEA-COMP:10748"/>
        <dbReference type="ChEBI" id="CHEBI:83833"/>
        <dbReference type="ChEBI" id="CHEBI:83834"/>
        <dbReference type="EC" id="5.2.1.8"/>
    </reaction>
</comment>
<reference evidence="6" key="3">
    <citation type="submission" date="2025-09" db="UniProtKB">
        <authorList>
            <consortium name="Ensembl"/>
        </authorList>
    </citation>
    <scope>IDENTIFICATION</scope>
</reference>
<evidence type="ECO:0000256" key="1">
    <source>
        <dbReference type="ARBA" id="ARBA00000971"/>
    </source>
</evidence>
<organism evidence="6 7">
    <name type="scientific">Panthera leo</name>
    <name type="common">Lion</name>
    <dbReference type="NCBI Taxonomy" id="9689"/>
    <lineage>
        <taxon>Eukaryota</taxon>
        <taxon>Metazoa</taxon>
        <taxon>Chordata</taxon>
        <taxon>Craniata</taxon>
        <taxon>Vertebrata</taxon>
        <taxon>Euteleostomi</taxon>
        <taxon>Mammalia</taxon>
        <taxon>Eutheria</taxon>
        <taxon>Laurasiatheria</taxon>
        <taxon>Carnivora</taxon>
        <taxon>Feliformia</taxon>
        <taxon>Felidae</taxon>
        <taxon>Pantherinae</taxon>
        <taxon>Panthera</taxon>
    </lineage>
</organism>
<accession>A0A8C9D5E2</accession>
<dbReference type="GO" id="GO:0016018">
    <property type="term" value="F:cyclosporin A binding"/>
    <property type="evidence" value="ECO:0007669"/>
    <property type="project" value="TreeGrafter"/>
</dbReference>
<keyword evidence="7" id="KW-1185">Reference proteome</keyword>
<feature type="domain" description="PPIase cyclophilin-type" evidence="5">
    <location>
        <begin position="64"/>
        <end position="213"/>
    </location>
</feature>
<reference evidence="6" key="2">
    <citation type="submission" date="2025-08" db="UniProtKB">
        <authorList>
            <consortium name="Ensembl"/>
        </authorList>
    </citation>
    <scope>IDENTIFICATION</scope>
</reference>
<dbReference type="FunFam" id="2.40.100.10:FF:000025">
    <property type="entry name" value="Peptidyl-prolyl cis-trans isomerase CYP19-2"/>
    <property type="match status" value="1"/>
</dbReference>
<dbReference type="InterPro" id="IPR029000">
    <property type="entry name" value="Cyclophilin-like_dom_sf"/>
</dbReference>
<name>A0A8C9D5E2_PANLE</name>
<dbReference type="Ensembl" id="ENSPLOT00000017417.1">
    <property type="protein sequence ID" value="ENSPLOP00000015727.1"/>
    <property type="gene ID" value="ENSPLOG00000011530.1"/>
</dbReference>
<dbReference type="Gene3D" id="2.40.100.10">
    <property type="entry name" value="Cyclophilin-like"/>
    <property type="match status" value="1"/>
</dbReference>
<proteinExistence type="inferred from homology"/>
<dbReference type="OMA" id="DFICHNG"/>
<dbReference type="PANTHER" id="PTHR11071:SF490">
    <property type="entry name" value="PEPTIDYL-PROLYL CIS-TRANS ISOMERASE A"/>
    <property type="match status" value="1"/>
</dbReference>
<dbReference type="GO" id="GO:0005737">
    <property type="term" value="C:cytoplasm"/>
    <property type="evidence" value="ECO:0007669"/>
    <property type="project" value="TreeGrafter"/>
</dbReference>
<dbReference type="PRINTS" id="PR00153">
    <property type="entry name" value="CSAPPISMRASE"/>
</dbReference>
<sequence>MHYSTRHCPQLLFPCNLSTFYENVLTRFTCYLPDNLLSVFLSSSIHSSDPFLRHGKAMVNSTVFFDIAEDGEPLGHVSFELFADKVPKTAENFHALSTGENRNGYKVSCFHRIIPGFIKSIYREKFDDENFILKYICPGILSMGNAGPKTNGSQFFICTVKTEWLDGKHIVFGKVKEGMDTVKAMEHFGSKNGKTSKKMTTADPTEIEKICIN</sequence>
<dbReference type="Proteomes" id="UP000694399">
    <property type="component" value="Chromosome F1"/>
</dbReference>
<dbReference type="InterPro" id="IPR002130">
    <property type="entry name" value="Cyclophilin-type_PPIase_dom"/>
</dbReference>
<reference evidence="6" key="1">
    <citation type="journal article" date="2019" name="bioRxiv">
        <title>Long live the king: chromosome-level assembly of the lion (Panthera leo) using linked-read, Hi-C, and long read data.</title>
        <authorList>
            <person name="Armstrong E.E."/>
            <person name="Taylor R.W."/>
            <person name="Miller D.E."/>
            <person name="Kaelin C."/>
            <person name="Barsh G."/>
            <person name="Hadly E.A."/>
            <person name="Petrov D."/>
        </authorList>
    </citation>
    <scope>NUCLEOTIDE SEQUENCE [LARGE SCALE GENOMIC DNA]</scope>
</reference>
<dbReference type="EC" id="5.2.1.8" evidence="4"/>
<dbReference type="GO" id="GO:0006457">
    <property type="term" value="P:protein folding"/>
    <property type="evidence" value="ECO:0007669"/>
    <property type="project" value="TreeGrafter"/>
</dbReference>
<evidence type="ECO:0000313" key="6">
    <source>
        <dbReference type="Ensembl" id="ENSPLOP00000015727.1"/>
    </source>
</evidence>
<evidence type="ECO:0000259" key="5">
    <source>
        <dbReference type="PROSITE" id="PS50072"/>
    </source>
</evidence>
<evidence type="ECO:0000256" key="3">
    <source>
        <dbReference type="ARBA" id="ARBA00023235"/>
    </source>
</evidence>
<dbReference type="GeneTree" id="ENSGT00950000183087"/>
<dbReference type="SUPFAM" id="SSF50891">
    <property type="entry name" value="Cyclophilin-like"/>
    <property type="match status" value="1"/>
</dbReference>
<keyword evidence="3 4" id="KW-0413">Isomerase</keyword>
<dbReference type="PROSITE" id="PS50072">
    <property type="entry name" value="CSA_PPIASE_2"/>
    <property type="match status" value="1"/>
</dbReference>
<comment type="similarity">
    <text evidence="4">Belongs to the cyclophilin-type PPIase family.</text>
</comment>
<dbReference type="AlphaFoldDB" id="A0A8C9D5E2"/>
<evidence type="ECO:0000256" key="2">
    <source>
        <dbReference type="ARBA" id="ARBA00023110"/>
    </source>
</evidence>
<keyword evidence="2 4" id="KW-0697">Rotamase</keyword>
<protein>
    <recommendedName>
        <fullName evidence="4">Peptidyl-prolyl cis-trans isomerase</fullName>
        <shortName evidence="4">PPIase</shortName>
        <ecNumber evidence="4">5.2.1.8</ecNumber>
    </recommendedName>
</protein>
<comment type="function">
    <text evidence="4">PPIases accelerate the folding of proteins. It catalyzes the cis-trans isomerization of proline imidic peptide bonds in oligopeptides.</text>
</comment>
<dbReference type="GO" id="GO:0003755">
    <property type="term" value="F:peptidyl-prolyl cis-trans isomerase activity"/>
    <property type="evidence" value="ECO:0007669"/>
    <property type="project" value="UniProtKB-UniRule"/>
</dbReference>
<dbReference type="PANTHER" id="PTHR11071">
    <property type="entry name" value="PEPTIDYL-PROLYL CIS-TRANS ISOMERASE"/>
    <property type="match status" value="1"/>
</dbReference>
<dbReference type="Pfam" id="PF00160">
    <property type="entry name" value="Pro_isomerase"/>
    <property type="match status" value="1"/>
</dbReference>